<evidence type="ECO:0000313" key="2">
    <source>
        <dbReference type="Proteomes" id="UP000070260"/>
    </source>
</evidence>
<dbReference type="Gene3D" id="3.40.50.1000">
    <property type="entry name" value="HAD superfamily/HAD-like"/>
    <property type="match status" value="1"/>
</dbReference>
<dbReference type="EMBL" id="CP010994">
    <property type="protein sequence ID" value="AMN35337.1"/>
    <property type="molecule type" value="Genomic_DNA"/>
</dbReference>
<protein>
    <recommendedName>
        <fullName evidence="3">HAD family hydrolase</fullName>
    </recommendedName>
</protein>
<sequence length="291" mass="33157">MNKGYRAIFFDWDGTAVTSRKAPVDEIVSRMKGLLNKGIKLAIISGTTIENIAGGRLQDYFTEKELENLFLGLGRGAYNYKFNKNKTLELFNSMIPEKSVLLDVHKACFDIHMKLLEDYDYKTDIVFSRPNYCKIDLMVDNNRGEQLFLQENEVDILKENLTRHGFNEGILELIKISEEIGKKYGLDLVVTTDAKYLEVGVSSKSDNVNTILRYFKDEFGILPEECSFWGDEYIGIDEGLYGSDSFMITDSSKNGDFFDVSNLKGKRPEEVIILSGGVERFLEFLSSQENL</sequence>
<dbReference type="PATRIC" id="fig|1502.177.peg.1229"/>
<dbReference type="AlphaFoldDB" id="A0A127EHC7"/>
<dbReference type="OrthoDB" id="1957355at2"/>
<dbReference type="Pfam" id="PF08282">
    <property type="entry name" value="Hydrolase_3"/>
    <property type="match status" value="1"/>
</dbReference>
<reference evidence="1 2" key="1">
    <citation type="journal article" date="2016" name="PLoS ONE">
        <title>Plasmid Characterization and Chromosome Analysis of Two netF+ Clostridium perfringens Isolates Associated with Foal and Canine Necrotizing Enteritis.</title>
        <authorList>
            <person name="Mehdizadeh Gohari I."/>
            <person name="Kropinski A.M."/>
            <person name="Weese S.J."/>
            <person name="Parreira V.R."/>
            <person name="Whitehead A.E."/>
            <person name="Boerlin P."/>
            <person name="Prescott J.F."/>
        </authorList>
    </citation>
    <scope>NUCLEOTIDE SEQUENCE [LARGE SCALE GENOMIC DNA]</scope>
    <source>
        <strain evidence="1 2">JP838</strain>
    </source>
</reference>
<evidence type="ECO:0000313" key="1">
    <source>
        <dbReference type="EMBL" id="AMN35337.1"/>
    </source>
</evidence>
<proteinExistence type="predicted"/>
<name>A0A127EHC7_CLOPF</name>
<organism evidence="1 2">
    <name type="scientific">Clostridium perfringens</name>
    <dbReference type="NCBI Taxonomy" id="1502"/>
    <lineage>
        <taxon>Bacteria</taxon>
        <taxon>Bacillati</taxon>
        <taxon>Bacillota</taxon>
        <taxon>Clostridia</taxon>
        <taxon>Eubacteriales</taxon>
        <taxon>Clostridiaceae</taxon>
        <taxon>Clostridium</taxon>
    </lineage>
</organism>
<gene>
    <name evidence="1" type="ORF">JFP838_06085</name>
</gene>
<evidence type="ECO:0008006" key="3">
    <source>
        <dbReference type="Google" id="ProtNLM"/>
    </source>
</evidence>
<dbReference type="CDD" id="cd01427">
    <property type="entry name" value="HAD_like"/>
    <property type="match status" value="1"/>
</dbReference>
<dbReference type="Proteomes" id="UP000070260">
    <property type="component" value="Chromosome"/>
</dbReference>
<dbReference type="RefSeq" id="WP_061427345.1">
    <property type="nucleotide sequence ID" value="NZ_CATNZO010000001.1"/>
</dbReference>
<dbReference type="InterPro" id="IPR023214">
    <property type="entry name" value="HAD_sf"/>
</dbReference>
<dbReference type="SUPFAM" id="SSF56784">
    <property type="entry name" value="HAD-like"/>
    <property type="match status" value="1"/>
</dbReference>
<accession>A0A127EHC7</accession>
<dbReference type="InterPro" id="IPR036412">
    <property type="entry name" value="HAD-like_sf"/>
</dbReference>